<evidence type="ECO:0000313" key="4">
    <source>
        <dbReference type="Proteomes" id="UP000886657"/>
    </source>
</evidence>
<evidence type="ECO:0000259" key="1">
    <source>
        <dbReference type="Pfam" id="PF00534"/>
    </source>
</evidence>
<proteinExistence type="predicted"/>
<dbReference type="PANTHER" id="PTHR12526:SF636">
    <property type="entry name" value="BLL3647 PROTEIN"/>
    <property type="match status" value="1"/>
</dbReference>
<protein>
    <submittedName>
        <fullName evidence="3">Glycosyltransferase family 4 protein</fullName>
    </submittedName>
</protein>
<dbReference type="CDD" id="cd03794">
    <property type="entry name" value="GT4_WbuB-like"/>
    <property type="match status" value="1"/>
</dbReference>
<gene>
    <name evidence="3" type="ORF">IPP58_16010</name>
</gene>
<dbReference type="InterPro" id="IPR001296">
    <property type="entry name" value="Glyco_trans_1"/>
</dbReference>
<dbReference type="Pfam" id="PF13579">
    <property type="entry name" value="Glyco_trans_4_4"/>
    <property type="match status" value="1"/>
</dbReference>
<evidence type="ECO:0000313" key="3">
    <source>
        <dbReference type="EMBL" id="MBK9797952.1"/>
    </source>
</evidence>
<comment type="caution">
    <text evidence="3">The sequence shown here is derived from an EMBL/GenBank/DDBJ whole genome shotgun (WGS) entry which is preliminary data.</text>
</comment>
<dbReference type="EMBL" id="JADKIO010000012">
    <property type="protein sequence ID" value="MBK9797952.1"/>
    <property type="molecule type" value="Genomic_DNA"/>
</dbReference>
<organism evidence="3 4">
    <name type="scientific">Candidatus Geothrix skivensis</name>
    <dbReference type="NCBI Taxonomy" id="2954439"/>
    <lineage>
        <taxon>Bacteria</taxon>
        <taxon>Pseudomonadati</taxon>
        <taxon>Acidobacteriota</taxon>
        <taxon>Holophagae</taxon>
        <taxon>Holophagales</taxon>
        <taxon>Holophagaceae</taxon>
        <taxon>Geothrix</taxon>
    </lineage>
</organism>
<dbReference type="Proteomes" id="UP000886657">
    <property type="component" value="Unassembled WGS sequence"/>
</dbReference>
<dbReference type="Gene3D" id="3.40.50.2000">
    <property type="entry name" value="Glycogen Phosphorylase B"/>
    <property type="match status" value="2"/>
</dbReference>
<sequence>MKILVVSPVFWPEAFRVNDLVAALVEAGHEVEVLAGMPNYPEGRFHQGYGWRGPMEEQHEGARILRFPVRPRGKGRALELMVHYATWVVGACLRLLTVSRKDWDVVFVCQTSPVSAALPGLLARWLSGAPAAIWVQDLWPDIVQATGVVTHPWLLKAIGWFSNKIYRSFDRVIAQSEGFRTALGERGIAAERLTCIHNWAEELYGVEPLARLRVSPEPWRGGFVLMFAGNLGRVQGLPTLLDAAERLKSHPRIHWVFLGDGAMADWMRKEITRRSLESCVWMLGRYPVEKMPEFFAGADALLMSLGRGKALSLTIPTKLQSYLAAGRPILGSVDGEAARVIEDSGAGWVAPAEDPKALAELVLRLANTGLAERQAMGQAGRAYWERLFQRDGCLREIQGNLKQLLPTGGSAGEGRLSLATIQVMLQRTRRAGPQAVPAAGNRKGGNR</sequence>
<evidence type="ECO:0000259" key="2">
    <source>
        <dbReference type="Pfam" id="PF13579"/>
    </source>
</evidence>
<dbReference type="SUPFAM" id="SSF53756">
    <property type="entry name" value="UDP-Glycosyltransferase/glycogen phosphorylase"/>
    <property type="match status" value="1"/>
</dbReference>
<name>A0A9D7SK61_9BACT</name>
<reference evidence="3" key="1">
    <citation type="submission" date="2020-10" db="EMBL/GenBank/DDBJ databases">
        <title>Connecting structure to function with the recovery of over 1000 high-quality activated sludge metagenome-assembled genomes encoding full-length rRNA genes using long-read sequencing.</title>
        <authorList>
            <person name="Singleton C.M."/>
            <person name="Petriglieri F."/>
            <person name="Kristensen J.M."/>
            <person name="Kirkegaard R.H."/>
            <person name="Michaelsen T.Y."/>
            <person name="Andersen M.H."/>
            <person name="Karst S.M."/>
            <person name="Dueholm M.S."/>
            <person name="Nielsen P.H."/>
            <person name="Albertsen M."/>
        </authorList>
    </citation>
    <scope>NUCLEOTIDE SEQUENCE</scope>
    <source>
        <strain evidence="3">Skiv_18-Q3-R9-52_MAXAC.067</strain>
    </source>
</reference>
<feature type="domain" description="Glycosyl transferase family 1" evidence="1">
    <location>
        <begin position="223"/>
        <end position="381"/>
    </location>
</feature>
<accession>A0A9D7SK61</accession>
<dbReference type="InterPro" id="IPR028098">
    <property type="entry name" value="Glyco_trans_4-like_N"/>
</dbReference>
<feature type="domain" description="Glycosyltransferase subfamily 4-like N-terminal" evidence="2">
    <location>
        <begin position="16"/>
        <end position="199"/>
    </location>
</feature>
<dbReference type="Pfam" id="PF00534">
    <property type="entry name" value="Glycos_transf_1"/>
    <property type="match status" value="1"/>
</dbReference>
<dbReference type="AlphaFoldDB" id="A0A9D7SK61"/>
<dbReference type="GO" id="GO:0016757">
    <property type="term" value="F:glycosyltransferase activity"/>
    <property type="evidence" value="ECO:0007669"/>
    <property type="project" value="InterPro"/>
</dbReference>
<dbReference type="PANTHER" id="PTHR12526">
    <property type="entry name" value="GLYCOSYLTRANSFERASE"/>
    <property type="match status" value="1"/>
</dbReference>